<evidence type="ECO:0000256" key="1">
    <source>
        <dbReference type="SAM" id="MobiDB-lite"/>
    </source>
</evidence>
<evidence type="ECO:0000313" key="2">
    <source>
        <dbReference type="EMBL" id="CCD55957.1"/>
    </source>
</evidence>
<organism evidence="2 3">
    <name type="scientific">Botryotinia fuckeliana (strain T4)</name>
    <name type="common">Noble rot fungus</name>
    <name type="synonym">Botrytis cinerea</name>
    <dbReference type="NCBI Taxonomy" id="999810"/>
    <lineage>
        <taxon>Eukaryota</taxon>
        <taxon>Fungi</taxon>
        <taxon>Dikarya</taxon>
        <taxon>Ascomycota</taxon>
        <taxon>Pezizomycotina</taxon>
        <taxon>Leotiomycetes</taxon>
        <taxon>Helotiales</taxon>
        <taxon>Sclerotiniaceae</taxon>
        <taxon>Botrytis</taxon>
    </lineage>
</organism>
<dbReference type="Proteomes" id="UP000008177">
    <property type="component" value="Unplaced contigs"/>
</dbReference>
<dbReference type="InParanoid" id="G2YWF9"/>
<protein>
    <submittedName>
        <fullName evidence="2">Uncharacterized protein</fullName>
    </submittedName>
</protein>
<gene>
    <name evidence="2" type="ORF">BofuT4_uP150890.1</name>
</gene>
<proteinExistence type="predicted"/>
<sequence length="37" mass="4064">MSLLISSFERSEVAGPDDPDFQGERGLCRREGPARGQ</sequence>
<reference evidence="3" key="1">
    <citation type="journal article" date="2011" name="PLoS Genet.">
        <title>Genomic analysis of the necrotrophic fungal pathogens Sclerotinia sclerotiorum and Botrytis cinerea.</title>
        <authorList>
            <person name="Amselem J."/>
            <person name="Cuomo C.A."/>
            <person name="van Kan J.A."/>
            <person name="Viaud M."/>
            <person name="Benito E.P."/>
            <person name="Couloux A."/>
            <person name="Coutinho P.M."/>
            <person name="de Vries R.P."/>
            <person name="Dyer P.S."/>
            <person name="Fillinger S."/>
            <person name="Fournier E."/>
            <person name="Gout L."/>
            <person name="Hahn M."/>
            <person name="Kohn L."/>
            <person name="Lapalu N."/>
            <person name="Plummer K.M."/>
            <person name="Pradier J.M."/>
            <person name="Quevillon E."/>
            <person name="Sharon A."/>
            <person name="Simon A."/>
            <person name="ten Have A."/>
            <person name="Tudzynski B."/>
            <person name="Tudzynski P."/>
            <person name="Wincker P."/>
            <person name="Andrew M."/>
            <person name="Anthouard V."/>
            <person name="Beever R.E."/>
            <person name="Beffa R."/>
            <person name="Benoit I."/>
            <person name="Bouzid O."/>
            <person name="Brault B."/>
            <person name="Chen Z."/>
            <person name="Choquer M."/>
            <person name="Collemare J."/>
            <person name="Cotton P."/>
            <person name="Danchin E.G."/>
            <person name="Da Silva C."/>
            <person name="Gautier A."/>
            <person name="Giraud C."/>
            <person name="Giraud T."/>
            <person name="Gonzalez C."/>
            <person name="Grossetete S."/>
            <person name="Guldener U."/>
            <person name="Henrissat B."/>
            <person name="Howlett B.J."/>
            <person name="Kodira C."/>
            <person name="Kretschmer M."/>
            <person name="Lappartient A."/>
            <person name="Leroch M."/>
            <person name="Levis C."/>
            <person name="Mauceli E."/>
            <person name="Neuveglise C."/>
            <person name="Oeser B."/>
            <person name="Pearson M."/>
            <person name="Poulain J."/>
            <person name="Poussereau N."/>
            <person name="Quesneville H."/>
            <person name="Rascle C."/>
            <person name="Schumacher J."/>
            <person name="Segurens B."/>
            <person name="Sexton A."/>
            <person name="Silva E."/>
            <person name="Sirven C."/>
            <person name="Soanes D.M."/>
            <person name="Talbot N.J."/>
            <person name="Templeton M."/>
            <person name="Yandava C."/>
            <person name="Yarden O."/>
            <person name="Zeng Q."/>
            <person name="Rollins J.A."/>
            <person name="Lebrun M.H."/>
            <person name="Dickman M."/>
        </authorList>
    </citation>
    <scope>NUCLEOTIDE SEQUENCE [LARGE SCALE GENOMIC DNA]</scope>
    <source>
        <strain evidence="3">T4</strain>
    </source>
</reference>
<dbReference type="HOGENOM" id="CLU_3351001_0_0_1"/>
<feature type="region of interest" description="Disordered" evidence="1">
    <location>
        <begin position="1"/>
        <end position="37"/>
    </location>
</feature>
<evidence type="ECO:0000313" key="3">
    <source>
        <dbReference type="Proteomes" id="UP000008177"/>
    </source>
</evidence>
<name>G2YWF9_BOTF4</name>
<feature type="compositionally biased region" description="Basic and acidic residues" evidence="1">
    <location>
        <begin position="22"/>
        <end position="37"/>
    </location>
</feature>
<accession>G2YWF9</accession>
<dbReference type="EMBL" id="FQ790358">
    <property type="protein sequence ID" value="CCD55957.1"/>
    <property type="molecule type" value="Genomic_DNA"/>
</dbReference>
<dbReference type="AlphaFoldDB" id="G2YWF9"/>